<gene>
    <name evidence="2" type="ORF">EQP59_01595</name>
</gene>
<accession>A0A410JPT3</accession>
<evidence type="ECO:0000256" key="1">
    <source>
        <dbReference type="SAM" id="SignalP"/>
    </source>
</evidence>
<feature type="signal peptide" evidence="1">
    <location>
        <begin position="1"/>
        <end position="18"/>
    </location>
</feature>
<reference evidence="2 3" key="1">
    <citation type="submission" date="2019-01" db="EMBL/GenBank/DDBJ databases">
        <title>Whole Genome of Ornithobacterium rhinotracheale FARPER-174b.</title>
        <authorList>
            <person name="Tataje-Lavanda L.A."/>
            <person name="Montalvan A."/>
            <person name="Montesinos R."/>
            <person name="Zimic M."/>
            <person name="Fernandez-Sanchez M."/>
            <person name="Fernandez-Diaz M."/>
        </authorList>
    </citation>
    <scope>NUCLEOTIDE SEQUENCE [LARGE SCALE GENOMIC DNA]</scope>
    <source>
        <strain evidence="2 3">FARPER-174b</strain>
    </source>
</reference>
<dbReference type="OrthoDB" id="1150854at2"/>
<dbReference type="PROSITE" id="PS51257">
    <property type="entry name" value="PROKAR_LIPOPROTEIN"/>
    <property type="match status" value="1"/>
</dbReference>
<evidence type="ECO:0000313" key="3">
    <source>
        <dbReference type="Proteomes" id="UP000287701"/>
    </source>
</evidence>
<name>A0A410JPT3_ORNRH</name>
<dbReference type="EMBL" id="CP035107">
    <property type="protein sequence ID" value="QAR30144.1"/>
    <property type="molecule type" value="Genomic_DNA"/>
</dbReference>
<evidence type="ECO:0000313" key="2">
    <source>
        <dbReference type="EMBL" id="QAR30144.1"/>
    </source>
</evidence>
<dbReference type="InterPro" id="IPR025396">
    <property type="entry name" value="DUF4302"/>
</dbReference>
<protein>
    <submittedName>
        <fullName evidence="2">DUF4302 domain-containing protein</fullName>
    </submittedName>
</protein>
<dbReference type="AlphaFoldDB" id="A0A410JPT3"/>
<dbReference type="RefSeq" id="WP_128500651.1">
    <property type="nucleotide sequence ID" value="NZ_CP035107.1"/>
</dbReference>
<keyword evidence="1" id="KW-0732">Signal</keyword>
<dbReference type="Pfam" id="PF14135">
    <property type="entry name" value="DUF4302"/>
    <property type="match status" value="1"/>
</dbReference>
<proteinExistence type="predicted"/>
<sequence length="473" mass="55054">MMKAFKLFLILSVISLFSCQDDSFDNKFDQLPDERIQTTLKDYQETLIDAPFGWQLFYSLGGNSEYMAYQIAYFNEDNTLTLHSPDLAKPTHSEYRLRAEADIQLVFNTFNDNITVFSYPSENAPNGFGGDIEFNVKSVNEQRNEIILEGKVYKGKMILRKAKERFQDFAKLQEFKKFLNQQRTERYMNLAITSGLDGASEAKPYSIGLDLSSIAKVGDYAFNYKGEFHEGRKMLYFSHSGMGLSTPIVIDGHEIQFFRYNRERKRYEIANSDLEGYLYCTQLPVYSVPGVVDEFLDHYSLWMRASFGKVNQLYRDMKSENQKIHSLVIVTDYKRRIPKFDEKGSPILDASFNHDYDYGEKLGNGLLFSFESYEQFYFYFVPVDIEKLAGDRLRFKLNGKQGVCYRKGEKGTPVLAPEIAQEIAQGQKFQTFVNYLCSEKGWYIKRTVEAGQIDWDFVSQENPKNDYFYTRLK</sequence>
<organism evidence="2 3">
    <name type="scientific">Ornithobacterium rhinotracheale</name>
    <dbReference type="NCBI Taxonomy" id="28251"/>
    <lineage>
        <taxon>Bacteria</taxon>
        <taxon>Pseudomonadati</taxon>
        <taxon>Bacteroidota</taxon>
        <taxon>Flavobacteriia</taxon>
        <taxon>Flavobacteriales</taxon>
        <taxon>Weeksellaceae</taxon>
        <taxon>Ornithobacterium</taxon>
    </lineage>
</organism>
<feature type="chain" id="PRO_5019473465" evidence="1">
    <location>
        <begin position="19"/>
        <end position="473"/>
    </location>
</feature>
<dbReference type="Proteomes" id="UP000287701">
    <property type="component" value="Chromosome"/>
</dbReference>